<keyword evidence="1" id="KW-1133">Transmembrane helix</keyword>
<evidence type="ECO:0000313" key="2">
    <source>
        <dbReference type="EMBL" id="CAK0862317.1"/>
    </source>
</evidence>
<feature type="transmembrane region" description="Helical" evidence="1">
    <location>
        <begin position="152"/>
        <end position="172"/>
    </location>
</feature>
<protein>
    <recommendedName>
        <fullName evidence="4">Solute-binding protein family 3/N-terminal domain-containing protein</fullName>
    </recommendedName>
</protein>
<dbReference type="Proteomes" id="UP001189429">
    <property type="component" value="Unassembled WGS sequence"/>
</dbReference>
<reference evidence="2" key="1">
    <citation type="submission" date="2023-10" db="EMBL/GenBank/DDBJ databases">
        <authorList>
            <person name="Chen Y."/>
            <person name="Shah S."/>
            <person name="Dougan E. K."/>
            <person name="Thang M."/>
            <person name="Chan C."/>
        </authorList>
    </citation>
    <scope>NUCLEOTIDE SEQUENCE [LARGE SCALE GENOMIC DNA]</scope>
</reference>
<organism evidence="2 3">
    <name type="scientific">Prorocentrum cordatum</name>
    <dbReference type="NCBI Taxonomy" id="2364126"/>
    <lineage>
        <taxon>Eukaryota</taxon>
        <taxon>Sar</taxon>
        <taxon>Alveolata</taxon>
        <taxon>Dinophyceae</taxon>
        <taxon>Prorocentrales</taxon>
        <taxon>Prorocentraceae</taxon>
        <taxon>Prorocentrum</taxon>
    </lineage>
</organism>
<keyword evidence="1" id="KW-0812">Transmembrane</keyword>
<dbReference type="EMBL" id="CAUYUJ010016149">
    <property type="protein sequence ID" value="CAK0862317.1"/>
    <property type="molecule type" value="Genomic_DNA"/>
</dbReference>
<gene>
    <name evidence="2" type="ORF">PCOR1329_LOCUS50765</name>
</gene>
<evidence type="ECO:0000256" key="1">
    <source>
        <dbReference type="SAM" id="Phobius"/>
    </source>
</evidence>
<accession>A0ABN9UQP7</accession>
<keyword evidence="1" id="KW-0472">Membrane</keyword>
<evidence type="ECO:0008006" key="4">
    <source>
        <dbReference type="Google" id="ProtNLM"/>
    </source>
</evidence>
<proteinExistence type="predicted"/>
<keyword evidence="3" id="KW-1185">Reference proteome</keyword>
<name>A0ABN9UQP7_9DINO</name>
<sequence>MLCVAEGIHVDFLKEAHNKLYTHNMLVASDNDLKMKNLLDGKCAAALDEVSEYRLAKKDEKLNLGCTLRSVGEIPLATFKGGWMVKSNDFGQKCTAVLRDSLADLFLELEKDGQIADLEEKIYRESMMEGCDENGNPDSKFSETDSFPIESMLGPIFVHLFGVILAFTLSFCHKGHKAKNVSHRVANQIPNDACSDIRPLNGADASDISLLTAEIGALNAKLNHLFEKLS</sequence>
<comment type="caution">
    <text evidence="2">The sequence shown here is derived from an EMBL/GenBank/DDBJ whole genome shotgun (WGS) entry which is preliminary data.</text>
</comment>
<evidence type="ECO:0000313" key="3">
    <source>
        <dbReference type="Proteomes" id="UP001189429"/>
    </source>
</evidence>